<dbReference type="Gene3D" id="1.10.3730.20">
    <property type="match status" value="1"/>
</dbReference>
<keyword evidence="1" id="KW-1133">Transmembrane helix</keyword>
<name>X1QR08_9ZZZZ</name>
<sequence>AYPFVALNYVLILFGSYFLFKETITPLKIVGVAVIIIGVYLVARGG</sequence>
<protein>
    <recommendedName>
        <fullName evidence="3">EamA domain-containing protein</fullName>
    </recommendedName>
</protein>
<dbReference type="SUPFAM" id="SSF103481">
    <property type="entry name" value="Multidrug resistance efflux transporter EmrE"/>
    <property type="match status" value="1"/>
</dbReference>
<feature type="non-terminal residue" evidence="2">
    <location>
        <position position="1"/>
    </location>
</feature>
<reference evidence="2" key="1">
    <citation type="journal article" date="2014" name="Front. Microbiol.">
        <title>High frequency of phylogenetically diverse reductive dehalogenase-homologous genes in deep subseafloor sedimentary metagenomes.</title>
        <authorList>
            <person name="Kawai M."/>
            <person name="Futagami T."/>
            <person name="Toyoda A."/>
            <person name="Takaki Y."/>
            <person name="Nishi S."/>
            <person name="Hori S."/>
            <person name="Arai W."/>
            <person name="Tsubouchi T."/>
            <person name="Morono Y."/>
            <person name="Uchiyama I."/>
            <person name="Ito T."/>
            <person name="Fujiyama A."/>
            <person name="Inagaki F."/>
            <person name="Takami H."/>
        </authorList>
    </citation>
    <scope>NUCLEOTIDE SEQUENCE</scope>
    <source>
        <strain evidence="2">Expedition CK06-06</strain>
    </source>
</reference>
<evidence type="ECO:0000256" key="1">
    <source>
        <dbReference type="SAM" id="Phobius"/>
    </source>
</evidence>
<dbReference type="InterPro" id="IPR037185">
    <property type="entry name" value="EmrE-like"/>
</dbReference>
<accession>X1QR08</accession>
<gene>
    <name evidence="2" type="ORF">S12H4_06716</name>
</gene>
<comment type="caution">
    <text evidence="2">The sequence shown here is derived from an EMBL/GenBank/DDBJ whole genome shotgun (WGS) entry which is preliminary data.</text>
</comment>
<evidence type="ECO:0008006" key="3">
    <source>
        <dbReference type="Google" id="ProtNLM"/>
    </source>
</evidence>
<organism evidence="2">
    <name type="scientific">marine sediment metagenome</name>
    <dbReference type="NCBI Taxonomy" id="412755"/>
    <lineage>
        <taxon>unclassified sequences</taxon>
        <taxon>metagenomes</taxon>
        <taxon>ecological metagenomes</taxon>
    </lineage>
</organism>
<keyword evidence="1" id="KW-0812">Transmembrane</keyword>
<keyword evidence="1" id="KW-0472">Membrane</keyword>
<feature type="transmembrane region" description="Helical" evidence="1">
    <location>
        <begin position="24"/>
        <end position="43"/>
    </location>
</feature>
<dbReference type="AlphaFoldDB" id="X1QR08"/>
<dbReference type="EMBL" id="BARW01002395">
    <property type="protein sequence ID" value="GAI70957.1"/>
    <property type="molecule type" value="Genomic_DNA"/>
</dbReference>
<evidence type="ECO:0000313" key="2">
    <source>
        <dbReference type="EMBL" id="GAI70957.1"/>
    </source>
</evidence>
<proteinExistence type="predicted"/>